<dbReference type="FunFam" id="3.40.605.10:FF:000050">
    <property type="entry name" value="Aldehyde dehydrogenase, mitochondrial"/>
    <property type="match status" value="1"/>
</dbReference>
<dbReference type="InterPro" id="IPR016162">
    <property type="entry name" value="Ald_DH_N"/>
</dbReference>
<feature type="active site" evidence="3">
    <location>
        <position position="260"/>
    </location>
</feature>
<evidence type="ECO:0000256" key="3">
    <source>
        <dbReference type="PROSITE-ProRule" id="PRU10007"/>
    </source>
</evidence>
<comment type="caution">
    <text evidence="6">The sequence shown here is derived from an EMBL/GenBank/DDBJ whole genome shotgun (WGS) entry which is preliminary data.</text>
</comment>
<evidence type="ECO:0000256" key="2">
    <source>
        <dbReference type="ARBA" id="ARBA00023002"/>
    </source>
</evidence>
<evidence type="ECO:0000256" key="4">
    <source>
        <dbReference type="RuleBase" id="RU003345"/>
    </source>
</evidence>
<evidence type="ECO:0000313" key="6">
    <source>
        <dbReference type="EMBL" id="KAL3797363.1"/>
    </source>
</evidence>
<dbReference type="PROSITE" id="PS00070">
    <property type="entry name" value="ALDEHYDE_DEHYDR_CYS"/>
    <property type="match status" value="1"/>
</dbReference>
<dbReference type="Gene3D" id="3.40.309.10">
    <property type="entry name" value="Aldehyde Dehydrogenase, Chain A, domain 2"/>
    <property type="match status" value="1"/>
</dbReference>
<dbReference type="CDD" id="cd07091">
    <property type="entry name" value="ALDH_F1-2_Ald2-like"/>
    <property type="match status" value="1"/>
</dbReference>
<keyword evidence="7" id="KW-1185">Reference proteome</keyword>
<dbReference type="PROSITE" id="PS00687">
    <property type="entry name" value="ALDEHYDE_DEHYDR_GLU"/>
    <property type="match status" value="1"/>
</dbReference>
<dbReference type="EMBL" id="JABMIG020000055">
    <property type="protein sequence ID" value="KAL3797363.1"/>
    <property type="molecule type" value="Genomic_DNA"/>
</dbReference>
<organism evidence="6 7">
    <name type="scientific">Cyclotella cryptica</name>
    <dbReference type="NCBI Taxonomy" id="29204"/>
    <lineage>
        <taxon>Eukaryota</taxon>
        <taxon>Sar</taxon>
        <taxon>Stramenopiles</taxon>
        <taxon>Ochrophyta</taxon>
        <taxon>Bacillariophyta</taxon>
        <taxon>Coscinodiscophyceae</taxon>
        <taxon>Thalassiosirophycidae</taxon>
        <taxon>Stephanodiscales</taxon>
        <taxon>Stephanodiscaceae</taxon>
        <taxon>Cyclotella</taxon>
    </lineage>
</organism>
<name>A0ABD3QAE6_9STRA</name>
<dbReference type="InterPro" id="IPR016163">
    <property type="entry name" value="Ald_DH_C"/>
</dbReference>
<dbReference type="InterPro" id="IPR016160">
    <property type="entry name" value="Ald_DH_CS_CYS"/>
</dbReference>
<protein>
    <recommendedName>
        <fullName evidence="5">Aldehyde dehydrogenase domain-containing protein</fullName>
    </recommendedName>
</protein>
<evidence type="ECO:0000259" key="5">
    <source>
        <dbReference type="Pfam" id="PF00171"/>
    </source>
</evidence>
<proteinExistence type="inferred from homology"/>
<accession>A0ABD3QAE6</accession>
<reference evidence="6 7" key="1">
    <citation type="journal article" date="2020" name="G3 (Bethesda)">
        <title>Improved Reference Genome for Cyclotella cryptica CCMP332, a Model for Cell Wall Morphogenesis, Salinity Adaptation, and Lipid Production in Diatoms (Bacillariophyta).</title>
        <authorList>
            <person name="Roberts W.R."/>
            <person name="Downey K.M."/>
            <person name="Ruck E.C."/>
            <person name="Traller J.C."/>
            <person name="Alverson A.J."/>
        </authorList>
    </citation>
    <scope>NUCLEOTIDE SEQUENCE [LARGE SCALE GENOMIC DNA]</scope>
    <source>
        <strain evidence="6 7">CCMP332</strain>
    </source>
</reference>
<gene>
    <name evidence="6" type="ORF">HJC23_010489</name>
</gene>
<dbReference type="Pfam" id="PF00171">
    <property type="entry name" value="Aldedh"/>
    <property type="match status" value="1"/>
</dbReference>
<sequence>MTPVKISELETKLFINNEFVDAISGKTFPTINPATEEVICEVQEAGAEDVDKAVAAATAAFQLGSPWRSMAASERGKLIWKLADLMEQHSEYLEELESLDNGKPLGRQGQYGTKVDVALTIAIYRYAAGWCDKITGDVIPVDGNTLCYTRKEPVGVCGCIIPWNFPLAMQSWKLAPALAAGCTVVMKTSEKTPLSALFVSKLIAQAGFPPGVVNTLSGYGPGTGEAIVKHPGIDKIAFTGSTLTATNILKNAGLKRTTMELGGKSPVIVCNDADLDVAVEMCHVGLFLNQGQCCCAGSRVFVQDTIYDAFVKKAATKAQAMKIGAYTEADADHGPQVDDIQFKRVMGYIEKGKSEGAMCVVGGSRHGSKGYFVEPTIFTNVSDDMTIAKEEIFGPVMAVMKFSTDEEVVIRANSTMYGLGAGIMSKNISRALGLANQIRAGSVWINSYDDFSVQAPFGGYKASGHGREKGKEMLDNYLETKCVFVPLDGPKC</sequence>
<comment type="similarity">
    <text evidence="1 4">Belongs to the aldehyde dehydrogenase family.</text>
</comment>
<feature type="domain" description="Aldehyde dehydrogenase" evidence="5">
    <location>
        <begin position="20"/>
        <end position="483"/>
    </location>
</feature>
<keyword evidence="2 4" id="KW-0560">Oxidoreductase</keyword>
<dbReference type="SUPFAM" id="SSF53720">
    <property type="entry name" value="ALDH-like"/>
    <property type="match status" value="1"/>
</dbReference>
<dbReference type="AlphaFoldDB" id="A0ABD3QAE6"/>
<dbReference type="Proteomes" id="UP001516023">
    <property type="component" value="Unassembled WGS sequence"/>
</dbReference>
<dbReference type="PANTHER" id="PTHR11699">
    <property type="entry name" value="ALDEHYDE DEHYDROGENASE-RELATED"/>
    <property type="match status" value="1"/>
</dbReference>
<dbReference type="Gene3D" id="3.40.605.10">
    <property type="entry name" value="Aldehyde Dehydrogenase, Chain A, domain 1"/>
    <property type="match status" value="1"/>
</dbReference>
<dbReference type="FunFam" id="3.40.309.10:FF:000001">
    <property type="entry name" value="Mitochondrial aldehyde dehydrogenase 2"/>
    <property type="match status" value="1"/>
</dbReference>
<dbReference type="InterPro" id="IPR015590">
    <property type="entry name" value="Aldehyde_DH_dom"/>
</dbReference>
<dbReference type="GO" id="GO:0016491">
    <property type="term" value="F:oxidoreductase activity"/>
    <property type="evidence" value="ECO:0007669"/>
    <property type="project" value="UniProtKB-KW"/>
</dbReference>
<evidence type="ECO:0000256" key="1">
    <source>
        <dbReference type="ARBA" id="ARBA00009986"/>
    </source>
</evidence>
<evidence type="ECO:0000313" key="7">
    <source>
        <dbReference type="Proteomes" id="UP001516023"/>
    </source>
</evidence>
<dbReference type="InterPro" id="IPR016161">
    <property type="entry name" value="Ald_DH/histidinol_DH"/>
</dbReference>
<dbReference type="InterPro" id="IPR029510">
    <property type="entry name" value="Ald_DH_CS_GLU"/>
</dbReference>